<keyword evidence="3" id="KW-1185">Reference proteome</keyword>
<protein>
    <submittedName>
        <fullName evidence="2">Uncharacterized protein</fullName>
    </submittedName>
</protein>
<reference evidence="2 3" key="1">
    <citation type="journal article" date="2019" name="Commun. Biol.">
        <title>The bagworm genome reveals a unique fibroin gene that provides high tensile strength.</title>
        <authorList>
            <person name="Kono N."/>
            <person name="Nakamura H."/>
            <person name="Ohtoshi R."/>
            <person name="Tomita M."/>
            <person name="Numata K."/>
            <person name="Arakawa K."/>
        </authorList>
    </citation>
    <scope>NUCLEOTIDE SEQUENCE [LARGE SCALE GENOMIC DNA]</scope>
</reference>
<gene>
    <name evidence="2" type="ORF">EVAR_77637_1</name>
</gene>
<evidence type="ECO:0000256" key="1">
    <source>
        <dbReference type="SAM" id="MobiDB-lite"/>
    </source>
</evidence>
<proteinExistence type="predicted"/>
<dbReference type="EMBL" id="BGZK01000039">
    <property type="protein sequence ID" value="GBP10245.1"/>
    <property type="molecule type" value="Genomic_DNA"/>
</dbReference>
<dbReference type="AlphaFoldDB" id="A0A4C1T7S5"/>
<organism evidence="2 3">
    <name type="scientific">Eumeta variegata</name>
    <name type="common">Bagworm moth</name>
    <name type="synonym">Eumeta japonica</name>
    <dbReference type="NCBI Taxonomy" id="151549"/>
    <lineage>
        <taxon>Eukaryota</taxon>
        <taxon>Metazoa</taxon>
        <taxon>Ecdysozoa</taxon>
        <taxon>Arthropoda</taxon>
        <taxon>Hexapoda</taxon>
        <taxon>Insecta</taxon>
        <taxon>Pterygota</taxon>
        <taxon>Neoptera</taxon>
        <taxon>Endopterygota</taxon>
        <taxon>Lepidoptera</taxon>
        <taxon>Glossata</taxon>
        <taxon>Ditrysia</taxon>
        <taxon>Tineoidea</taxon>
        <taxon>Psychidae</taxon>
        <taxon>Oiketicinae</taxon>
        <taxon>Eumeta</taxon>
    </lineage>
</organism>
<accession>A0A4C1T7S5</accession>
<feature type="region of interest" description="Disordered" evidence="1">
    <location>
        <begin position="56"/>
        <end position="77"/>
    </location>
</feature>
<evidence type="ECO:0000313" key="2">
    <source>
        <dbReference type="EMBL" id="GBP10245.1"/>
    </source>
</evidence>
<comment type="caution">
    <text evidence="2">The sequence shown here is derived from an EMBL/GenBank/DDBJ whole genome shotgun (WGS) entry which is preliminary data.</text>
</comment>
<name>A0A4C1T7S5_EUMVA</name>
<sequence>MRAKAASEMERCALPNWHLRIQISDIHSCREGTYDTEVARVWNRRSAARACESEFSAEQNHRRENQKNNLIIGKKEI</sequence>
<evidence type="ECO:0000313" key="3">
    <source>
        <dbReference type="Proteomes" id="UP000299102"/>
    </source>
</evidence>
<dbReference type="Proteomes" id="UP000299102">
    <property type="component" value="Unassembled WGS sequence"/>
</dbReference>